<dbReference type="PROSITE" id="PS51371">
    <property type="entry name" value="CBS"/>
    <property type="match status" value="2"/>
</dbReference>
<keyword evidence="1" id="KW-0677">Repeat</keyword>
<dbReference type="Pfam" id="PF00571">
    <property type="entry name" value="CBS"/>
    <property type="match status" value="2"/>
</dbReference>
<dbReference type="Gene3D" id="3.10.580.10">
    <property type="entry name" value="CBS-domain"/>
    <property type="match status" value="1"/>
</dbReference>
<dbReference type="InterPro" id="IPR051462">
    <property type="entry name" value="CBS_domain-containing"/>
</dbReference>
<accession>A0AAW1R1A4</accession>
<dbReference type="AlphaFoldDB" id="A0AAW1R1A4"/>
<feature type="domain" description="CBS" evidence="3">
    <location>
        <begin position="93"/>
        <end position="153"/>
    </location>
</feature>
<comment type="caution">
    <text evidence="4">The sequence shown here is derived from an EMBL/GenBank/DDBJ whole genome shotgun (WGS) entry which is preliminary data.</text>
</comment>
<reference evidence="4 5" key="1">
    <citation type="journal article" date="2024" name="Nat. Commun.">
        <title>Phylogenomics reveals the evolutionary origins of lichenization in chlorophyte algae.</title>
        <authorList>
            <person name="Puginier C."/>
            <person name="Libourel C."/>
            <person name="Otte J."/>
            <person name="Skaloud P."/>
            <person name="Haon M."/>
            <person name="Grisel S."/>
            <person name="Petersen M."/>
            <person name="Berrin J.G."/>
            <person name="Delaux P.M."/>
            <person name="Dal Grande F."/>
            <person name="Keller J."/>
        </authorList>
    </citation>
    <scope>NUCLEOTIDE SEQUENCE [LARGE SCALE GENOMIC DNA]</scope>
    <source>
        <strain evidence="4 5">SAG 2145</strain>
    </source>
</reference>
<keyword evidence="5" id="KW-1185">Reference proteome</keyword>
<evidence type="ECO:0000313" key="4">
    <source>
        <dbReference type="EMBL" id="KAK9827521.1"/>
    </source>
</evidence>
<name>A0AAW1R1A4_9CHLO</name>
<organism evidence="4 5">
    <name type="scientific">Apatococcus lobatus</name>
    <dbReference type="NCBI Taxonomy" id="904363"/>
    <lineage>
        <taxon>Eukaryota</taxon>
        <taxon>Viridiplantae</taxon>
        <taxon>Chlorophyta</taxon>
        <taxon>core chlorophytes</taxon>
        <taxon>Trebouxiophyceae</taxon>
        <taxon>Chlorellales</taxon>
        <taxon>Chlorellaceae</taxon>
        <taxon>Apatococcus</taxon>
    </lineage>
</organism>
<dbReference type="PANTHER" id="PTHR48108">
    <property type="entry name" value="CBS DOMAIN-CONTAINING PROTEIN CBSX2, CHLOROPLASTIC"/>
    <property type="match status" value="1"/>
</dbReference>
<dbReference type="PANTHER" id="PTHR48108:SF6">
    <property type="entry name" value="CBS DOMAIN-CONTAINING PROTEIN CBSX1, CHLOROPLASTIC"/>
    <property type="match status" value="1"/>
</dbReference>
<dbReference type="SUPFAM" id="SSF54631">
    <property type="entry name" value="CBS-domain pair"/>
    <property type="match status" value="1"/>
</dbReference>
<evidence type="ECO:0000256" key="2">
    <source>
        <dbReference type="PROSITE-ProRule" id="PRU00703"/>
    </source>
</evidence>
<evidence type="ECO:0000256" key="1">
    <source>
        <dbReference type="ARBA" id="ARBA00022737"/>
    </source>
</evidence>
<dbReference type="EMBL" id="JALJOS010000018">
    <property type="protein sequence ID" value="KAK9827521.1"/>
    <property type="molecule type" value="Genomic_DNA"/>
</dbReference>
<dbReference type="Proteomes" id="UP001438707">
    <property type="component" value="Unassembled WGS sequence"/>
</dbReference>
<protein>
    <recommendedName>
        <fullName evidence="3">CBS domain-containing protein</fullName>
    </recommendedName>
</protein>
<dbReference type="InterPro" id="IPR046342">
    <property type="entry name" value="CBS_dom_sf"/>
</dbReference>
<sequence>MQSLAPCGFPARHLSHRAASSSTDPNIPAPCRCHLGWAHAGPALSPAARDAGLNQRTSTAAAPSFVAQSAGLAEAGPLQAIGHGPFETVEDLMTKKRVITCHADTSIDEALELLVSNKITGLPVVDDNGAVVGVVSDYDLLSLDQISGKMQQTGMFPDTNTNWQAFKEVQKLVVKNAGRVVSDVMTPEPLVVRPNTNVEAAARILLERKVRRLPVVNEKGHLIGVFTRGDVIKAALYSRKAAQGK</sequence>
<evidence type="ECO:0000259" key="3">
    <source>
        <dbReference type="PROSITE" id="PS51371"/>
    </source>
</evidence>
<dbReference type="InterPro" id="IPR000644">
    <property type="entry name" value="CBS_dom"/>
</dbReference>
<evidence type="ECO:0000313" key="5">
    <source>
        <dbReference type="Proteomes" id="UP001438707"/>
    </source>
</evidence>
<proteinExistence type="predicted"/>
<dbReference type="SMART" id="SM00116">
    <property type="entry name" value="CBS"/>
    <property type="match status" value="2"/>
</dbReference>
<feature type="domain" description="CBS" evidence="3">
    <location>
        <begin position="185"/>
        <end position="241"/>
    </location>
</feature>
<gene>
    <name evidence="4" type="ORF">WJX74_007797</name>
</gene>
<keyword evidence="2" id="KW-0129">CBS domain</keyword>